<dbReference type="EMBL" id="JAUKUA010000001">
    <property type="protein sequence ID" value="KAK0732319.1"/>
    <property type="molecule type" value="Genomic_DNA"/>
</dbReference>
<evidence type="ECO:0000256" key="1">
    <source>
        <dbReference type="SAM" id="MobiDB-lite"/>
    </source>
</evidence>
<feature type="compositionally biased region" description="Basic and acidic residues" evidence="1">
    <location>
        <begin position="64"/>
        <end position="80"/>
    </location>
</feature>
<sequence>MPRKLLSLLSRKVPIEDDAAETSKTGAGIGARPGWVRRVYESAKQWVSSEYPQTAFEVHVSEASPEKDERRESDQTAEVAHKDPEILPEVVVLVPTTTLLSNGTRIFNAFRKLVGSKDDESAAIRTYLVTESERFALWAQSLGLRRQGHASLDYKVRDATVVRLRLEDLLGGLATHLEELGSVVTGERQPLEREYDDEDASSSSASSSQGADGDHGPITAETASASSERPSSSDSFHEIDFRQRSITETIDALYSLATKMRNPRNRPRRTTRELYKHIPPELREQYMQEREDAEIMIVSSIQRRSLSEAPKRPEGDKEPLAPAGTYAELGTSAEEVGGPPNDADDIEYYASPSNFLVKRIGISNARGKQHFVYWKEHAARIRGGPTTTTHSTEQPTSVEWKGTPLDVVPTATQAQIASRVTPSAPRPTLGPSLATSATRQDEGALAYDYDMQSVISHRSRVPTAFSGRQGPKLEWPSPPAHLGDDHPKFITCP</sequence>
<name>A0AA40E8M0_9PEZI</name>
<accession>A0AA40E8M0</accession>
<feature type="region of interest" description="Disordered" evidence="1">
    <location>
        <begin position="184"/>
        <end position="238"/>
    </location>
</feature>
<evidence type="ECO:0000313" key="2">
    <source>
        <dbReference type="EMBL" id="KAK0732319.1"/>
    </source>
</evidence>
<keyword evidence="3" id="KW-1185">Reference proteome</keyword>
<protein>
    <submittedName>
        <fullName evidence="2">Uncharacterized protein</fullName>
    </submittedName>
</protein>
<proteinExistence type="predicted"/>
<gene>
    <name evidence="2" type="ORF">B0H67DRAFT_549905</name>
</gene>
<feature type="region of interest" description="Disordered" evidence="1">
    <location>
        <begin position="304"/>
        <end position="323"/>
    </location>
</feature>
<feature type="compositionally biased region" description="Basic and acidic residues" evidence="1">
    <location>
        <begin position="305"/>
        <end position="319"/>
    </location>
</feature>
<feature type="region of interest" description="Disordered" evidence="1">
    <location>
        <begin position="464"/>
        <end position="493"/>
    </location>
</feature>
<feature type="compositionally biased region" description="Low complexity" evidence="1">
    <location>
        <begin position="224"/>
        <end position="234"/>
    </location>
</feature>
<reference evidence="2" key="1">
    <citation type="submission" date="2023-06" db="EMBL/GenBank/DDBJ databases">
        <title>Genome-scale phylogeny and comparative genomics of the fungal order Sordariales.</title>
        <authorList>
            <consortium name="Lawrence Berkeley National Laboratory"/>
            <person name="Hensen N."/>
            <person name="Bonometti L."/>
            <person name="Westerberg I."/>
            <person name="Brannstrom I.O."/>
            <person name="Guillou S."/>
            <person name="Cros-Aarteil S."/>
            <person name="Calhoun S."/>
            <person name="Haridas S."/>
            <person name="Kuo A."/>
            <person name="Mondo S."/>
            <person name="Pangilinan J."/>
            <person name="Riley R."/>
            <person name="Labutti K."/>
            <person name="Andreopoulos B."/>
            <person name="Lipzen A."/>
            <person name="Chen C."/>
            <person name="Yanf M."/>
            <person name="Daum C."/>
            <person name="Ng V."/>
            <person name="Clum A."/>
            <person name="Steindorff A."/>
            <person name="Ohm R."/>
            <person name="Martin F."/>
            <person name="Silar P."/>
            <person name="Natvig D."/>
            <person name="Lalanne C."/>
            <person name="Gautier V."/>
            <person name="Ament-Velasquez S.L."/>
            <person name="Kruys A."/>
            <person name="Hutchinson M.I."/>
            <person name="Powell A.J."/>
            <person name="Barry K."/>
            <person name="Miller A.N."/>
            <person name="Grigoriev I.V."/>
            <person name="Debuchy R."/>
            <person name="Gladieux P."/>
            <person name="Thoren M.H."/>
            <person name="Johannesson H."/>
        </authorList>
    </citation>
    <scope>NUCLEOTIDE SEQUENCE</scope>
    <source>
        <strain evidence="2">SMH4607-1</strain>
    </source>
</reference>
<organism evidence="2 3">
    <name type="scientific">Lasiosphaeris hirsuta</name>
    <dbReference type="NCBI Taxonomy" id="260670"/>
    <lineage>
        <taxon>Eukaryota</taxon>
        <taxon>Fungi</taxon>
        <taxon>Dikarya</taxon>
        <taxon>Ascomycota</taxon>
        <taxon>Pezizomycotina</taxon>
        <taxon>Sordariomycetes</taxon>
        <taxon>Sordariomycetidae</taxon>
        <taxon>Sordariales</taxon>
        <taxon>Lasiosphaeriaceae</taxon>
        <taxon>Lasiosphaeris</taxon>
    </lineage>
</organism>
<evidence type="ECO:0000313" key="3">
    <source>
        <dbReference type="Proteomes" id="UP001172102"/>
    </source>
</evidence>
<comment type="caution">
    <text evidence="2">The sequence shown here is derived from an EMBL/GenBank/DDBJ whole genome shotgun (WGS) entry which is preliminary data.</text>
</comment>
<feature type="region of interest" description="Disordered" evidence="1">
    <location>
        <begin position="59"/>
        <end position="80"/>
    </location>
</feature>
<dbReference type="AlphaFoldDB" id="A0AA40E8M0"/>
<dbReference type="Proteomes" id="UP001172102">
    <property type="component" value="Unassembled WGS sequence"/>
</dbReference>
<feature type="compositionally biased region" description="Basic and acidic residues" evidence="1">
    <location>
        <begin position="482"/>
        <end position="493"/>
    </location>
</feature>